<evidence type="ECO:0000256" key="5">
    <source>
        <dbReference type="ARBA" id="ARBA00023002"/>
    </source>
</evidence>
<dbReference type="KEGG" id="mlir:LPB04_01005"/>
<evidence type="ECO:0000256" key="7">
    <source>
        <dbReference type="HAMAP-Rule" id="MF_01202"/>
    </source>
</evidence>
<comment type="function">
    <text evidence="7">Oxidative deamination of D-amino acids.</text>
</comment>
<evidence type="ECO:0000313" key="9">
    <source>
        <dbReference type="EMBL" id="QOL49946.1"/>
    </source>
</evidence>
<name>A0A7L9U7C5_9BURK</name>
<dbReference type="SUPFAM" id="SSF54373">
    <property type="entry name" value="FAD-linked reductases, C-terminal domain"/>
    <property type="match status" value="1"/>
</dbReference>
<evidence type="ECO:0000259" key="8">
    <source>
        <dbReference type="Pfam" id="PF01266"/>
    </source>
</evidence>
<dbReference type="Pfam" id="PF01266">
    <property type="entry name" value="DAO"/>
    <property type="match status" value="1"/>
</dbReference>
<dbReference type="GO" id="GO:0008718">
    <property type="term" value="F:D-amino-acid dehydrogenase activity"/>
    <property type="evidence" value="ECO:0007669"/>
    <property type="project" value="UniProtKB-UniRule"/>
</dbReference>
<dbReference type="SUPFAM" id="SSF51905">
    <property type="entry name" value="FAD/NAD(P)-binding domain"/>
    <property type="match status" value="1"/>
</dbReference>
<dbReference type="InterPro" id="IPR023080">
    <property type="entry name" value="DadA"/>
</dbReference>
<sequence>MKIIVLGSGVIGTTTAYYLAQAGHDVTVIDRQPAAGMETSYGNAGEISPGYASPWAGPGVPAKAVKWLMMQHSPLVVRPKLDPNQWRWMLSMLANCNHKSYAINKGRMVRLAEYSRDVLVQLRRDTGIAYDERSQGTLQLFRNQKQLDGAATDIAVLEQYGVPYQVLDPAGCEAYEPALKNVRGKFVGGLLLPNDETGDCFKFTQKLAEMAKELGVKFRHGVEIKRLSVEGDKVTGVVTSQGELKADSFVLALGSYSPFVLKQIGIHIPVYPVKGYSITVPITDAAGAPESTVMDETFKVAITRLGDRIRVGGTAELAGYDLSLHQARRDTLEHSVTDLFPRGGDVSKAEFWCGLRPMTPDGTPVVGPTPYRNLFLNTGHGTLGWTMACGSGRVLADMVSGRQPEIGLEGLFMDRYGSRNKPVLVPGGISVTA</sequence>
<evidence type="ECO:0000256" key="4">
    <source>
        <dbReference type="ARBA" id="ARBA00022827"/>
    </source>
</evidence>
<dbReference type="AlphaFoldDB" id="A0A7L9U7C5"/>
<keyword evidence="3 7" id="KW-0285">Flavoprotein</keyword>
<comment type="catalytic activity">
    <reaction evidence="6 7">
        <text>a D-alpha-amino acid + A + H2O = a 2-oxocarboxylate + AH2 + NH4(+)</text>
        <dbReference type="Rhea" id="RHEA:18125"/>
        <dbReference type="ChEBI" id="CHEBI:13193"/>
        <dbReference type="ChEBI" id="CHEBI:15377"/>
        <dbReference type="ChEBI" id="CHEBI:17499"/>
        <dbReference type="ChEBI" id="CHEBI:28938"/>
        <dbReference type="ChEBI" id="CHEBI:35179"/>
        <dbReference type="ChEBI" id="CHEBI:59871"/>
    </reaction>
</comment>
<comment type="similarity">
    <text evidence="2 7">Belongs to the DadA oxidoreductase family.</text>
</comment>
<dbReference type="EMBL" id="CP062941">
    <property type="protein sequence ID" value="QOL49946.1"/>
    <property type="molecule type" value="Genomic_DNA"/>
</dbReference>
<dbReference type="InterPro" id="IPR006076">
    <property type="entry name" value="FAD-dep_OxRdtase"/>
</dbReference>
<evidence type="ECO:0000256" key="6">
    <source>
        <dbReference type="ARBA" id="ARBA00047884"/>
    </source>
</evidence>
<dbReference type="PANTHER" id="PTHR13847">
    <property type="entry name" value="SARCOSINE DEHYDROGENASE-RELATED"/>
    <property type="match status" value="1"/>
</dbReference>
<dbReference type="GO" id="GO:0005737">
    <property type="term" value="C:cytoplasm"/>
    <property type="evidence" value="ECO:0007669"/>
    <property type="project" value="TreeGrafter"/>
</dbReference>
<evidence type="ECO:0000313" key="10">
    <source>
        <dbReference type="Proteomes" id="UP000593875"/>
    </source>
</evidence>
<protein>
    <recommendedName>
        <fullName evidence="7">D-amino acid dehydrogenase</fullName>
        <ecNumber evidence="7">1.4.99.-</ecNumber>
    </recommendedName>
</protein>
<organism evidence="9 10">
    <name type="scientific">Massilia litorea</name>
    <dbReference type="NCBI Taxonomy" id="2769491"/>
    <lineage>
        <taxon>Bacteria</taxon>
        <taxon>Pseudomonadati</taxon>
        <taxon>Pseudomonadota</taxon>
        <taxon>Betaproteobacteria</taxon>
        <taxon>Burkholderiales</taxon>
        <taxon>Oxalobacteraceae</taxon>
        <taxon>Telluria group</taxon>
        <taxon>Massilia</taxon>
    </lineage>
</organism>
<proteinExistence type="inferred from homology"/>
<feature type="binding site" evidence="7">
    <location>
        <begin position="3"/>
        <end position="17"/>
    </location>
    <ligand>
        <name>FAD</name>
        <dbReference type="ChEBI" id="CHEBI:57692"/>
    </ligand>
</feature>
<dbReference type="Gene3D" id="3.30.9.10">
    <property type="entry name" value="D-Amino Acid Oxidase, subunit A, domain 2"/>
    <property type="match status" value="1"/>
</dbReference>
<keyword evidence="5 7" id="KW-0560">Oxidoreductase</keyword>
<dbReference type="GO" id="GO:0055130">
    <property type="term" value="P:D-alanine catabolic process"/>
    <property type="evidence" value="ECO:0007669"/>
    <property type="project" value="TreeGrafter"/>
</dbReference>
<dbReference type="GO" id="GO:0005886">
    <property type="term" value="C:plasma membrane"/>
    <property type="evidence" value="ECO:0007669"/>
    <property type="project" value="TreeGrafter"/>
</dbReference>
<evidence type="ECO:0000256" key="1">
    <source>
        <dbReference type="ARBA" id="ARBA00001974"/>
    </source>
</evidence>
<dbReference type="Proteomes" id="UP000593875">
    <property type="component" value="Chromosome"/>
</dbReference>
<evidence type="ECO:0000256" key="2">
    <source>
        <dbReference type="ARBA" id="ARBA00009410"/>
    </source>
</evidence>
<keyword evidence="10" id="KW-1185">Reference proteome</keyword>
<gene>
    <name evidence="7" type="primary">dadA</name>
    <name evidence="9" type="ORF">LPB04_01005</name>
</gene>
<dbReference type="NCBIfam" id="NF001933">
    <property type="entry name" value="PRK00711.1"/>
    <property type="match status" value="1"/>
</dbReference>
<dbReference type="EC" id="1.4.99.-" evidence="7"/>
<dbReference type="FunFam" id="3.50.50.60:FF:000020">
    <property type="entry name" value="D-amino acid dehydrogenase"/>
    <property type="match status" value="1"/>
</dbReference>
<dbReference type="PANTHER" id="PTHR13847:SF280">
    <property type="entry name" value="D-AMINO ACID DEHYDROGENASE"/>
    <property type="match status" value="1"/>
</dbReference>
<evidence type="ECO:0000256" key="3">
    <source>
        <dbReference type="ARBA" id="ARBA00022630"/>
    </source>
</evidence>
<feature type="domain" description="FAD dependent oxidoreductase" evidence="8">
    <location>
        <begin position="2"/>
        <end position="398"/>
    </location>
</feature>
<keyword evidence="4 7" id="KW-0274">FAD</keyword>
<comment type="cofactor">
    <cofactor evidence="1 7">
        <name>FAD</name>
        <dbReference type="ChEBI" id="CHEBI:57692"/>
    </cofactor>
</comment>
<dbReference type="HAMAP" id="MF_01202">
    <property type="entry name" value="DadA"/>
    <property type="match status" value="1"/>
</dbReference>
<dbReference type="InterPro" id="IPR036188">
    <property type="entry name" value="FAD/NAD-bd_sf"/>
</dbReference>
<reference evidence="9 10" key="1">
    <citation type="submission" date="2020-10" db="EMBL/GenBank/DDBJ databases">
        <title>Genome sequencing of Massilia sp. LPB0304.</title>
        <authorList>
            <person name="Kim J."/>
        </authorList>
    </citation>
    <scope>NUCLEOTIDE SEQUENCE [LARGE SCALE GENOMIC DNA]</scope>
    <source>
        <strain evidence="9 10">LPB0304</strain>
    </source>
</reference>
<dbReference type="Gene3D" id="3.50.50.60">
    <property type="entry name" value="FAD/NAD(P)-binding domain"/>
    <property type="match status" value="2"/>
</dbReference>
<accession>A0A7L9U7C5</accession>
<dbReference type="RefSeq" id="WP_193686970.1">
    <property type="nucleotide sequence ID" value="NZ_CP062941.1"/>
</dbReference>